<dbReference type="AlphaFoldDB" id="A0A6J4HI22"/>
<evidence type="ECO:0000256" key="1">
    <source>
        <dbReference type="SAM" id="MobiDB-lite"/>
    </source>
</evidence>
<organism evidence="2">
    <name type="scientific">uncultured Mycobacteriales bacterium</name>
    <dbReference type="NCBI Taxonomy" id="581187"/>
    <lineage>
        <taxon>Bacteria</taxon>
        <taxon>Bacillati</taxon>
        <taxon>Actinomycetota</taxon>
        <taxon>Actinomycetes</taxon>
        <taxon>Mycobacteriales</taxon>
        <taxon>environmental samples</taxon>
    </lineage>
</organism>
<reference evidence="2" key="1">
    <citation type="submission" date="2020-02" db="EMBL/GenBank/DDBJ databases">
        <authorList>
            <person name="Meier V. D."/>
        </authorList>
    </citation>
    <scope>NUCLEOTIDE SEQUENCE</scope>
    <source>
        <strain evidence="2">AVDCRST_MAG41</strain>
    </source>
</reference>
<feature type="region of interest" description="Disordered" evidence="1">
    <location>
        <begin position="1"/>
        <end position="96"/>
    </location>
</feature>
<proteinExistence type="predicted"/>
<dbReference type="EMBL" id="CADCTP010000058">
    <property type="protein sequence ID" value="CAA9222734.1"/>
    <property type="molecule type" value="Genomic_DNA"/>
</dbReference>
<feature type="non-terminal residue" evidence="2">
    <location>
        <position position="193"/>
    </location>
</feature>
<feature type="region of interest" description="Disordered" evidence="1">
    <location>
        <begin position="114"/>
        <end position="193"/>
    </location>
</feature>
<evidence type="ECO:0000313" key="2">
    <source>
        <dbReference type="EMBL" id="CAA9222734.1"/>
    </source>
</evidence>
<accession>A0A6J4HI22</accession>
<feature type="compositionally biased region" description="Basic residues" evidence="1">
    <location>
        <begin position="132"/>
        <end position="169"/>
    </location>
</feature>
<protein>
    <submittedName>
        <fullName evidence="2">NADPH-dependent FMN reductase</fullName>
    </submittedName>
</protein>
<feature type="compositionally biased region" description="Basic residues" evidence="1">
    <location>
        <begin position="30"/>
        <end position="45"/>
    </location>
</feature>
<feature type="compositionally biased region" description="Low complexity" evidence="1">
    <location>
        <begin position="65"/>
        <end position="74"/>
    </location>
</feature>
<sequence length="193" mass="20696">GDRADPRRGDRRQHPRGTVRAGGGELVRRPGGRARGHGRRRHRPGRVGPAGAAGRLRRRAGGVGDRPAAPAGRRAGVRHRDAGVQPQLPGVGEDPHRLVLRGVAGQARRLRVVRGPGGRRAGGGAPALGVHRGARHDHPRRHQHPQRPRPLRQRRRAARPRAVRRRRRGPAGPARLVGARSGRGAGEAALQGL</sequence>
<gene>
    <name evidence="2" type="ORF">AVDCRST_MAG41-585</name>
</gene>
<feature type="compositionally biased region" description="Gly residues" evidence="1">
    <location>
        <begin position="115"/>
        <end position="126"/>
    </location>
</feature>
<feature type="non-terminal residue" evidence="2">
    <location>
        <position position="1"/>
    </location>
</feature>
<name>A0A6J4HI22_9ACTN</name>
<feature type="compositionally biased region" description="Low complexity" evidence="1">
    <location>
        <begin position="170"/>
        <end position="193"/>
    </location>
</feature>